<dbReference type="NCBIfam" id="NF009464">
    <property type="entry name" value="PRK12824.1"/>
    <property type="match status" value="1"/>
</dbReference>
<feature type="binding site" evidence="11">
    <location>
        <begin position="13"/>
        <end position="16"/>
    </location>
    <ligand>
        <name>NADP(+)</name>
        <dbReference type="ChEBI" id="CHEBI:58349"/>
    </ligand>
</feature>
<dbReference type="PANTHER" id="PTHR42879:SF2">
    <property type="entry name" value="3-OXOACYL-[ACYL-CARRIER-PROTEIN] REDUCTASE FABG"/>
    <property type="match status" value="1"/>
</dbReference>
<feature type="binding site" evidence="11">
    <location>
        <begin position="156"/>
        <end position="160"/>
    </location>
    <ligand>
        <name>NADP(+)</name>
        <dbReference type="ChEBI" id="CHEBI:58349"/>
    </ligand>
</feature>
<dbReference type="EMBL" id="CZVW01000038">
    <property type="protein sequence ID" value="CUT05376.1"/>
    <property type="molecule type" value="Genomic_DNA"/>
</dbReference>
<evidence type="ECO:0000256" key="8">
    <source>
        <dbReference type="ARBA" id="ARBA00023098"/>
    </source>
</evidence>
<dbReference type="RefSeq" id="WP_092351151.1">
    <property type="nucleotide sequence ID" value="NZ_CZVW01000038.1"/>
</dbReference>
<evidence type="ECO:0000256" key="12">
    <source>
        <dbReference type="RuleBase" id="RU000363"/>
    </source>
</evidence>
<dbReference type="PRINTS" id="PR00081">
    <property type="entry name" value="GDHRDH"/>
</dbReference>
<evidence type="ECO:0000256" key="7">
    <source>
        <dbReference type="ARBA" id="ARBA00023002"/>
    </source>
</evidence>
<dbReference type="InterPro" id="IPR020904">
    <property type="entry name" value="Sc_DH/Rdtase_CS"/>
</dbReference>
<dbReference type="InterPro" id="IPR057326">
    <property type="entry name" value="KR_dom"/>
</dbReference>
<dbReference type="InterPro" id="IPR011284">
    <property type="entry name" value="3oxo_ACP_reduc"/>
</dbReference>
<keyword evidence="5 13" id="KW-0276">Fatty acid metabolism</keyword>
<comment type="subunit">
    <text evidence="13">Homotetramer.</text>
</comment>
<dbReference type="InterPro" id="IPR036291">
    <property type="entry name" value="NAD(P)-bd_dom_sf"/>
</dbReference>
<evidence type="ECO:0000256" key="10">
    <source>
        <dbReference type="PIRSR" id="PIRSR611284-1"/>
    </source>
</evidence>
<dbReference type="PRINTS" id="PR00080">
    <property type="entry name" value="SDRFAMILY"/>
</dbReference>
<dbReference type="GO" id="GO:0030497">
    <property type="term" value="P:fatty acid elongation"/>
    <property type="evidence" value="ECO:0007669"/>
    <property type="project" value="UniProtKB-ARBA"/>
</dbReference>
<comment type="catalytic activity">
    <reaction evidence="13">
        <text>a (3R)-hydroxyacyl-[ACP] + NADP(+) = a 3-oxoacyl-[ACP] + NADPH + H(+)</text>
        <dbReference type="Rhea" id="RHEA:17397"/>
        <dbReference type="Rhea" id="RHEA-COMP:9916"/>
        <dbReference type="Rhea" id="RHEA-COMP:9945"/>
        <dbReference type="ChEBI" id="CHEBI:15378"/>
        <dbReference type="ChEBI" id="CHEBI:57783"/>
        <dbReference type="ChEBI" id="CHEBI:58349"/>
        <dbReference type="ChEBI" id="CHEBI:78776"/>
        <dbReference type="ChEBI" id="CHEBI:78827"/>
        <dbReference type="EC" id="1.1.1.100"/>
    </reaction>
</comment>
<dbReference type="NCBIfam" id="NF009466">
    <property type="entry name" value="PRK12826.1-2"/>
    <property type="match status" value="1"/>
</dbReference>
<dbReference type="PROSITE" id="PS00061">
    <property type="entry name" value="ADH_SHORT"/>
    <property type="match status" value="1"/>
</dbReference>
<dbReference type="Pfam" id="PF00106">
    <property type="entry name" value="adh_short"/>
    <property type="match status" value="1"/>
</dbReference>
<evidence type="ECO:0000256" key="5">
    <source>
        <dbReference type="ARBA" id="ARBA00022832"/>
    </source>
</evidence>
<accession>A0A0P1P4P5</accession>
<dbReference type="PANTHER" id="PTHR42879">
    <property type="entry name" value="3-OXOACYL-(ACYL-CARRIER-PROTEIN) REDUCTASE"/>
    <property type="match status" value="1"/>
</dbReference>
<dbReference type="UniPathway" id="UPA00094"/>
<sequence length="248" mass="26857">MSDLKGKVAIVTGGSRGIGRAIAKVLALSGCSVVITYKSSVQQAQEVVDEISKFDSKAMAIQADSARFEDAQRVVDEVLKNFGKIDILINNAGITRDNLLLRMSESDWDDVIETNLKGVFNFTKAVIKHMISQRYGKIINIASVVGLIGNPGQANYAASKAGIIGFTKALAKEVASRNIQVNVVAPGYVETEMTEKLNEEQKKRLFEMIPAKRIAKPEEIAYVVKFLASSESDYITGQVIVVDGGLTA</sequence>
<gene>
    <name evidence="15" type="ORF">JGI23_01947</name>
</gene>
<proteinExistence type="inferred from homology"/>
<feature type="binding site" evidence="11">
    <location>
        <position position="91"/>
    </location>
    <ligand>
        <name>NADP(+)</name>
        <dbReference type="ChEBI" id="CHEBI:58349"/>
    </ligand>
</feature>
<dbReference type="FunFam" id="3.40.50.720:FF:000037">
    <property type="entry name" value="3-oxoacyl-[acyl-carrier-protein] reductase FabG"/>
    <property type="match status" value="1"/>
</dbReference>
<comment type="pathway">
    <text evidence="1 13">Lipid metabolism; fatty acid biosynthesis.</text>
</comment>
<keyword evidence="16" id="KW-1185">Reference proteome</keyword>
<dbReference type="SUPFAM" id="SSF51735">
    <property type="entry name" value="NAD(P)-binding Rossmann-fold domains"/>
    <property type="match status" value="1"/>
</dbReference>
<keyword evidence="7 13" id="KW-0560">Oxidoreductase</keyword>
<evidence type="ECO:0000256" key="13">
    <source>
        <dbReference type="RuleBase" id="RU366074"/>
    </source>
</evidence>
<dbReference type="CDD" id="cd05333">
    <property type="entry name" value="BKR_SDR_c"/>
    <property type="match status" value="1"/>
</dbReference>
<protein>
    <recommendedName>
        <fullName evidence="3 13">3-oxoacyl-[acyl-carrier-protein] reductase</fullName>
        <ecNumber evidence="3 13">1.1.1.100</ecNumber>
    </recommendedName>
</protein>
<evidence type="ECO:0000256" key="11">
    <source>
        <dbReference type="PIRSR" id="PIRSR611284-2"/>
    </source>
</evidence>
<dbReference type="OrthoDB" id="9805904at2"/>
<evidence type="ECO:0000256" key="6">
    <source>
        <dbReference type="ARBA" id="ARBA00022857"/>
    </source>
</evidence>
<evidence type="ECO:0000256" key="3">
    <source>
        <dbReference type="ARBA" id="ARBA00012948"/>
    </source>
</evidence>
<evidence type="ECO:0000313" key="16">
    <source>
        <dbReference type="Proteomes" id="UP000199197"/>
    </source>
</evidence>
<comment type="similarity">
    <text evidence="2 12">Belongs to the short-chain dehydrogenases/reductases (SDR) family.</text>
</comment>
<name>A0A0P1P4P5_9BACT</name>
<dbReference type="Proteomes" id="UP000199197">
    <property type="component" value="Unassembled WGS sequence"/>
</dbReference>
<keyword evidence="4 13" id="KW-0444">Lipid biosynthesis</keyword>
<dbReference type="InterPro" id="IPR002347">
    <property type="entry name" value="SDR_fam"/>
</dbReference>
<dbReference type="InterPro" id="IPR050259">
    <property type="entry name" value="SDR"/>
</dbReference>
<dbReference type="SMART" id="SM00822">
    <property type="entry name" value="PKS_KR"/>
    <property type="match status" value="1"/>
</dbReference>
<dbReference type="NCBIfam" id="TIGR01830">
    <property type="entry name" value="3oxo_ACP_reduc"/>
    <property type="match status" value="1"/>
</dbReference>
<evidence type="ECO:0000256" key="2">
    <source>
        <dbReference type="ARBA" id="ARBA00006484"/>
    </source>
</evidence>
<comment type="function">
    <text evidence="13">Catalyzes the NADPH-dependent reduction of beta-ketoacyl-ACP substrates to beta-hydroxyacyl-ACP products, the first reductive step in the elongation cycle of fatty acid biosynthesis.</text>
</comment>
<reference evidence="16" key="1">
    <citation type="submission" date="2015-11" db="EMBL/GenBank/DDBJ databases">
        <authorList>
            <person name="Varghese N."/>
        </authorList>
    </citation>
    <scope>NUCLEOTIDE SEQUENCE [LARGE SCALE GENOMIC DNA]</scope>
    <source>
        <strain evidence="16">JGI-23</strain>
    </source>
</reference>
<evidence type="ECO:0000256" key="4">
    <source>
        <dbReference type="ARBA" id="ARBA00022516"/>
    </source>
</evidence>
<evidence type="ECO:0000313" key="15">
    <source>
        <dbReference type="EMBL" id="CUT05376.1"/>
    </source>
</evidence>
<feature type="active site" description="Proton acceptor" evidence="10">
    <location>
        <position position="156"/>
    </location>
</feature>
<evidence type="ECO:0000256" key="9">
    <source>
        <dbReference type="ARBA" id="ARBA00023160"/>
    </source>
</evidence>
<organism evidence="15 16">
    <name type="scientific">Candidatus Chryseopegocella kryptomonas</name>
    <dbReference type="NCBI Taxonomy" id="1633643"/>
    <lineage>
        <taxon>Bacteria</taxon>
        <taxon>Pseudomonadati</taxon>
        <taxon>Candidatus Kryptoniota</taxon>
        <taxon>Candidatus Chryseopegocella</taxon>
    </lineage>
</organism>
<evidence type="ECO:0000259" key="14">
    <source>
        <dbReference type="SMART" id="SM00822"/>
    </source>
</evidence>
<dbReference type="GO" id="GO:0051287">
    <property type="term" value="F:NAD binding"/>
    <property type="evidence" value="ECO:0007669"/>
    <property type="project" value="UniProtKB-UniRule"/>
</dbReference>
<dbReference type="AlphaFoldDB" id="A0A0P1P4P5"/>
<keyword evidence="9 13" id="KW-0275">Fatty acid biosynthesis</keyword>
<keyword evidence="8 13" id="KW-0443">Lipid metabolism</keyword>
<dbReference type="NCBIfam" id="NF005559">
    <property type="entry name" value="PRK07231.1"/>
    <property type="match status" value="1"/>
</dbReference>
<dbReference type="EC" id="1.1.1.100" evidence="3 13"/>
<dbReference type="Gene3D" id="3.40.50.720">
    <property type="entry name" value="NAD(P)-binding Rossmann-like Domain"/>
    <property type="match status" value="1"/>
</dbReference>
<dbReference type="GO" id="GO:0004316">
    <property type="term" value="F:3-oxoacyl-[acyl-carrier-protein] reductase (NADPH) activity"/>
    <property type="evidence" value="ECO:0007669"/>
    <property type="project" value="UniProtKB-UniRule"/>
</dbReference>
<keyword evidence="6 11" id="KW-0521">NADP</keyword>
<feature type="domain" description="Ketoreductase" evidence="14">
    <location>
        <begin position="7"/>
        <end position="192"/>
    </location>
</feature>
<evidence type="ECO:0000256" key="1">
    <source>
        <dbReference type="ARBA" id="ARBA00005194"/>
    </source>
</evidence>